<accession>A0A840Z3K7</accession>
<protein>
    <recommendedName>
        <fullName evidence="1">T6SS Transcription factor RovC-like DNA binding domain-containing protein</fullName>
    </recommendedName>
</protein>
<organism evidence="2 3">
    <name type="scientific">Stakelama sediminis</name>
    <dbReference type="NCBI Taxonomy" id="463200"/>
    <lineage>
        <taxon>Bacteria</taxon>
        <taxon>Pseudomonadati</taxon>
        <taxon>Pseudomonadota</taxon>
        <taxon>Alphaproteobacteria</taxon>
        <taxon>Sphingomonadales</taxon>
        <taxon>Sphingomonadaceae</taxon>
        <taxon>Stakelama</taxon>
    </lineage>
</organism>
<feature type="domain" description="T6SS Transcription factor RovC-like DNA binding" evidence="1">
    <location>
        <begin position="71"/>
        <end position="164"/>
    </location>
</feature>
<dbReference type="Pfam" id="PF10074">
    <property type="entry name" value="RovC_DNA-bd"/>
    <property type="match status" value="1"/>
</dbReference>
<proteinExistence type="predicted"/>
<reference evidence="2 3" key="1">
    <citation type="submission" date="2020-08" db="EMBL/GenBank/DDBJ databases">
        <title>Genomic Encyclopedia of Type Strains, Phase IV (KMG-IV): sequencing the most valuable type-strain genomes for metagenomic binning, comparative biology and taxonomic classification.</title>
        <authorList>
            <person name="Goeker M."/>
        </authorList>
    </citation>
    <scope>NUCLEOTIDE SEQUENCE [LARGE SCALE GENOMIC DNA]</scope>
    <source>
        <strain evidence="2 3">DSM 27203</strain>
    </source>
</reference>
<evidence type="ECO:0000313" key="3">
    <source>
        <dbReference type="Proteomes" id="UP000554342"/>
    </source>
</evidence>
<evidence type="ECO:0000259" key="1">
    <source>
        <dbReference type="Pfam" id="PF10074"/>
    </source>
</evidence>
<name>A0A840Z3K7_9SPHN</name>
<dbReference type="InterPro" id="IPR018754">
    <property type="entry name" value="RovC-like_DNA-bd"/>
</dbReference>
<dbReference type="RefSeq" id="WP_184006033.1">
    <property type="nucleotide sequence ID" value="NZ_BAABIF010000008.1"/>
</dbReference>
<sequence>MTIVRPVPWARSLGDLAFRPRSWADRIIRIAAPGGIALLLRRHGGPETPVWIPDRLQPTAGRPFGIYLHPDRSFADRTRAAASFRRVIGKAATPSDAPHTHAHRLATMLCVHDMRASGASLRDIAGELLDPMPEDWRMSSERSDLRRLAEAAEDMVAGGYRRLLGSHPGP</sequence>
<comment type="caution">
    <text evidence="2">The sequence shown here is derived from an EMBL/GenBank/DDBJ whole genome shotgun (WGS) entry which is preliminary data.</text>
</comment>
<evidence type="ECO:0000313" key="2">
    <source>
        <dbReference type="EMBL" id="MBB5720317.1"/>
    </source>
</evidence>
<gene>
    <name evidence="2" type="ORF">FHR23_003282</name>
</gene>
<dbReference type="Proteomes" id="UP000554342">
    <property type="component" value="Unassembled WGS sequence"/>
</dbReference>
<dbReference type="EMBL" id="JACIJI010000012">
    <property type="protein sequence ID" value="MBB5720317.1"/>
    <property type="molecule type" value="Genomic_DNA"/>
</dbReference>
<dbReference type="AlphaFoldDB" id="A0A840Z3K7"/>
<keyword evidence="3" id="KW-1185">Reference proteome</keyword>